<dbReference type="Pfam" id="PF07940">
    <property type="entry name" value="Hepar_II_III_C"/>
    <property type="match status" value="1"/>
</dbReference>
<evidence type="ECO:0000259" key="2">
    <source>
        <dbReference type="Pfam" id="PF07940"/>
    </source>
</evidence>
<reference evidence="3 4" key="1">
    <citation type="submission" date="2021-03" db="EMBL/GenBank/DDBJ databases">
        <title>Genomic Encyclopedia of Type Strains, Phase IV (KMG-IV): sequencing the most valuable type-strain genomes for metagenomic binning, comparative biology and taxonomic classification.</title>
        <authorList>
            <person name="Goeker M."/>
        </authorList>
    </citation>
    <scope>NUCLEOTIDE SEQUENCE [LARGE SCALE GENOMIC DNA]</scope>
    <source>
        <strain evidence="3 4">DSM 26048</strain>
    </source>
</reference>
<dbReference type="Gene3D" id="2.70.98.70">
    <property type="match status" value="1"/>
</dbReference>
<feature type="domain" description="Heparinase II/III-like C-terminal" evidence="2">
    <location>
        <begin position="534"/>
        <end position="763"/>
    </location>
</feature>
<dbReference type="EMBL" id="JAGGLB010000017">
    <property type="protein sequence ID" value="MBP1993162.1"/>
    <property type="molecule type" value="Genomic_DNA"/>
</dbReference>
<evidence type="ECO:0000313" key="4">
    <source>
        <dbReference type="Proteomes" id="UP001519287"/>
    </source>
</evidence>
<dbReference type="SUPFAM" id="SSF48230">
    <property type="entry name" value="Chondroitin AC/alginate lyase"/>
    <property type="match status" value="1"/>
</dbReference>
<dbReference type="Proteomes" id="UP001519287">
    <property type="component" value="Unassembled WGS sequence"/>
</dbReference>
<dbReference type="InterPro" id="IPR008929">
    <property type="entry name" value="Chondroitin_lyas"/>
</dbReference>
<name>A0ABS4IZZ6_9BACL</name>
<evidence type="ECO:0000256" key="1">
    <source>
        <dbReference type="ARBA" id="ARBA00004196"/>
    </source>
</evidence>
<dbReference type="RefSeq" id="WP_209974769.1">
    <property type="nucleotide sequence ID" value="NZ_JAGGLB010000017.1"/>
</dbReference>
<organism evidence="3 4">
    <name type="scientific">Paenibacillus eucommiae</name>
    <dbReference type="NCBI Taxonomy" id="1355755"/>
    <lineage>
        <taxon>Bacteria</taxon>
        <taxon>Bacillati</taxon>
        <taxon>Bacillota</taxon>
        <taxon>Bacilli</taxon>
        <taxon>Bacillales</taxon>
        <taxon>Paenibacillaceae</taxon>
        <taxon>Paenibacillus</taxon>
    </lineage>
</organism>
<dbReference type="Gene3D" id="1.50.10.100">
    <property type="entry name" value="Chondroitin AC/alginate lyase"/>
    <property type="match status" value="1"/>
</dbReference>
<proteinExistence type="predicted"/>
<dbReference type="InterPro" id="IPR012480">
    <property type="entry name" value="Hepar_II_III_C"/>
</dbReference>
<protein>
    <recommendedName>
        <fullName evidence="2">Heparinase II/III-like C-terminal domain-containing protein</fullName>
    </recommendedName>
</protein>
<gene>
    <name evidence="3" type="ORF">J2Z66_004779</name>
</gene>
<comment type="caution">
    <text evidence="3">The sequence shown here is derived from an EMBL/GenBank/DDBJ whole genome shotgun (WGS) entry which is preliminary data.</text>
</comment>
<keyword evidence="4" id="KW-1185">Reference proteome</keyword>
<evidence type="ECO:0000313" key="3">
    <source>
        <dbReference type="EMBL" id="MBP1993162.1"/>
    </source>
</evidence>
<sequence>MKTRATLWTQEKRSAARTNIAAYVWAREQADAVCQLADEYAMQAERIYELIVAEGLPRYYHTGHTLDPKIFYCRYCGVNICEKYAKHYPWIVRPLEDPWKIQCPDCLRRFPSNDFGGFYRLGLDAHGVFQHELARQKNEKSKAAGGPDYLINELYPEMGEGWGVDDGFGYYTGHVYDNGVRERHNYIATYLDRGLWGGGYDGGVILLAINTLAKAYVYTGEARYGRAGAMLLDRVADFYPGYDWYQWAEFRGAENFRGKICDSIWECFVTQQLASAYDAFYPVYEDAILIDCLREKSLRYGQENPKNSASAIRAHAEHNILREIYSGCRTGRICGNFGMEQAALAKAAVVLDAMPETGEWLDWIMRPGPPRNNGDPAQDTPISGGNVLGVLTGSVDRDGMGDEASPEYNALWLNHMVDLAEVLHEYDACPVVDLYENPKFAQMFTAHIPLMMAEYYTAQIGDSGRTASKGFVFRMDKALSGYRHLGGVRLAQYIHCMNGNSAENLHGVITDRDPEALRRSIENAIREHGPLSADSDMMTGYGFAVLRDGEKTAHTNTLRDFSLYFGLGDGHGHADALNLGIDAYGLNFAPDLGYPEVTGTQPNRLQWVSGTLSHNTVMVDGRMQHQLTAAAAPLHYDDAGRVKLMDMEAGSAYPQTRAYRRSIVMVDAGDGVSYGVDFFRILGGDDHLYSFHAQSNTIHETRGLTLIPQTDESGQFVGSYAGPEVPWGQDPNTVETSWEVDMLRHPPGMTWLYNVRRDRAPELRFTVDFQITDFRRVLPEEKNLHLRMTMLGDFAPDEVAIARAKPPHYNTPDIPYLEYVLTRRTGNNLDSLFTTVFEPYCDTPYITDSLTAVPVAVLSGEPGREDAVKALKIPLKNGRIDYVVYATNREITYRVDNLFDFRGFAAVCSLREGKMDFLYGNDCELLCDMRHPGALTGVVADFTRELTLENSITVALEQQIELEALTGRYVYIDNDGAQNAVYRIHRAHSQGVQTILDIGQVSPIRALGEGTAYKYNIDVGQKLRIPLSFLQT</sequence>
<accession>A0ABS4IZZ6</accession>
<comment type="subcellular location">
    <subcellularLocation>
        <location evidence="1">Cell envelope</location>
    </subcellularLocation>
</comment>